<reference evidence="4" key="1">
    <citation type="submission" date="2016-10" db="EMBL/GenBank/DDBJ databases">
        <authorList>
            <person name="Varghese N."/>
            <person name="Submissions S."/>
        </authorList>
    </citation>
    <scope>NUCLEOTIDE SEQUENCE [LARGE SCALE GENOMIC DNA]</scope>
    <source>
        <strain evidence="4">OR362-8,ATCC BAA-1266,JCM 13504</strain>
    </source>
</reference>
<dbReference type="Proteomes" id="UP000199029">
    <property type="component" value="Unassembled WGS sequence"/>
</dbReference>
<dbReference type="OrthoDB" id="1496257at2"/>
<feature type="chain" id="PRO_5011734009" description="Lipoprotein" evidence="2">
    <location>
        <begin position="22"/>
        <end position="174"/>
    </location>
</feature>
<keyword evidence="2" id="KW-0732">Signal</keyword>
<sequence>MNPFAALAAGRAAWALCGALASGLAGCSTPVTTYAPAQLLPVPAARRPAGVLRFADSRLCQGLGTEWDSALVVVAYKEPAFIRSLPVDNYWAVRGAVADQEYNEGTATLLFVKEGRYTAYCVFSRLVDWVGFVNAEAPATQVAWLTPRNCGRLSATGRRDADGTTSHGVRPSPP</sequence>
<dbReference type="EMBL" id="FOXS01000011">
    <property type="protein sequence ID" value="SFQ83297.1"/>
    <property type="molecule type" value="Genomic_DNA"/>
</dbReference>
<evidence type="ECO:0000256" key="2">
    <source>
        <dbReference type="SAM" id="SignalP"/>
    </source>
</evidence>
<evidence type="ECO:0000256" key="1">
    <source>
        <dbReference type="SAM" id="MobiDB-lite"/>
    </source>
</evidence>
<keyword evidence="4" id="KW-1185">Reference proteome</keyword>
<dbReference type="RefSeq" id="WP_092678969.1">
    <property type="nucleotide sequence ID" value="NZ_FOXS01000011.1"/>
</dbReference>
<evidence type="ECO:0008006" key="5">
    <source>
        <dbReference type="Google" id="ProtNLM"/>
    </source>
</evidence>
<evidence type="ECO:0000313" key="3">
    <source>
        <dbReference type="EMBL" id="SFQ83297.1"/>
    </source>
</evidence>
<proteinExistence type="predicted"/>
<dbReference type="STRING" id="1227077.SAMN04515668_4942"/>
<feature type="signal peptide" evidence="2">
    <location>
        <begin position="1"/>
        <end position="21"/>
    </location>
</feature>
<gene>
    <name evidence="3" type="ORF">SAMN04515668_4942</name>
</gene>
<dbReference type="AlphaFoldDB" id="A0A1I6BR08"/>
<feature type="region of interest" description="Disordered" evidence="1">
    <location>
        <begin position="155"/>
        <end position="174"/>
    </location>
</feature>
<name>A0A1I6BR08_HYMAR</name>
<evidence type="ECO:0000313" key="4">
    <source>
        <dbReference type="Proteomes" id="UP000199029"/>
    </source>
</evidence>
<protein>
    <recommendedName>
        <fullName evidence="5">Lipoprotein</fullName>
    </recommendedName>
</protein>
<accession>A0A1I6BR08</accession>
<organism evidence="3 4">
    <name type="scientific">Hymenobacter arizonensis</name>
    <name type="common">Siccationidurans arizonensis</name>
    <dbReference type="NCBI Taxonomy" id="1227077"/>
    <lineage>
        <taxon>Bacteria</taxon>
        <taxon>Pseudomonadati</taxon>
        <taxon>Bacteroidota</taxon>
        <taxon>Cytophagia</taxon>
        <taxon>Cytophagales</taxon>
        <taxon>Hymenobacteraceae</taxon>
        <taxon>Hymenobacter</taxon>
    </lineage>
</organism>